<evidence type="ECO:0000313" key="4">
    <source>
        <dbReference type="Proteomes" id="UP000054988"/>
    </source>
</evidence>
<feature type="transmembrane region" description="Helical" evidence="2">
    <location>
        <begin position="37"/>
        <end position="58"/>
    </location>
</feature>
<reference evidence="3 4" key="1">
    <citation type="submission" date="2015-12" db="EMBL/GenBank/DDBJ databases">
        <title>Draft genome sequence of Moniliophthora roreri, the causal agent of frosty pod rot of cacao.</title>
        <authorList>
            <person name="Aime M.C."/>
            <person name="Diaz-Valderrama J.R."/>
            <person name="Kijpornyongpan T."/>
            <person name="Phillips-Mora W."/>
        </authorList>
    </citation>
    <scope>NUCLEOTIDE SEQUENCE [LARGE SCALE GENOMIC DNA]</scope>
    <source>
        <strain evidence="3 4">MCA 2952</strain>
    </source>
</reference>
<name>A0A0W0FCJ7_MONRR</name>
<feature type="region of interest" description="Disordered" evidence="1">
    <location>
        <begin position="430"/>
        <end position="487"/>
    </location>
</feature>
<keyword evidence="2" id="KW-0472">Membrane</keyword>
<gene>
    <name evidence="3" type="ORF">WG66_13452</name>
</gene>
<feature type="compositionally biased region" description="Gly residues" evidence="1">
    <location>
        <begin position="561"/>
        <end position="576"/>
    </location>
</feature>
<sequence length="576" mass="64971">MCSGPKWKREIVPDHKFDFVDTREFTDNGFFMRLKYLWLYIIVLKSFLVYVSDIFTAITMLSTDSWSNQIFNQCADLKEKDRDCIAIPFETGKWLFVGCIIFSFLLLAYESRKAKKIIASRDISYAFTNVMANNYYSLRSYDHFCFFDHISNSTKTSDDFVFFVFFVFKSWKRVLLADGPRQTINALTLYAVYLAHTEDKDANGEVRPWYDVGKYFPDNNELSTSALTVTTFFTVVVFAGSLLLLVVAGICYVPLLIHIRGNLKEYCCHKVDKRISAVIKRRQKQRLADAAKLAQKEAAGDYSHLKNKKGELIAKPLPQPTLPNLSVDDDFDDSSSMRTRGPPGSTYTQDQYYYNSDKGGYPPPMPAYNPYSTHQGPGSFAHYNPSQPSISGHEESLYNYPQGHMYEDDNNSVANLTAGAAPFAHQHQHLAPMDRPGTTPPLNNPYSPGPNASFDPHDVYQGRDVATPDPTRQRSPAHDDGRQGYTNQYHQDAGYAQQGYGQHHQDQMYQHQGYGHGQHTSDATSYSQQQQGYDQYGAYHGYGDAYSVHDHQPAGRRGHDPGYGGQGVGGAGGYAM</sequence>
<dbReference type="Pfam" id="PF16944">
    <property type="entry name" value="KCH"/>
    <property type="match status" value="1"/>
</dbReference>
<dbReference type="Proteomes" id="UP000054988">
    <property type="component" value="Unassembled WGS sequence"/>
</dbReference>
<keyword evidence="2" id="KW-1133">Transmembrane helix</keyword>
<keyword evidence="2" id="KW-0812">Transmembrane</keyword>
<feature type="transmembrane region" description="Helical" evidence="2">
    <location>
        <begin position="232"/>
        <end position="257"/>
    </location>
</feature>
<dbReference type="InterPro" id="IPR031606">
    <property type="entry name" value="Kch1/2"/>
</dbReference>
<proteinExistence type="predicted"/>
<accession>A0A0W0FCJ7</accession>
<organism evidence="3 4">
    <name type="scientific">Moniliophthora roreri</name>
    <name type="common">Frosty pod rot fungus</name>
    <name type="synonym">Monilia roreri</name>
    <dbReference type="NCBI Taxonomy" id="221103"/>
    <lineage>
        <taxon>Eukaryota</taxon>
        <taxon>Fungi</taxon>
        <taxon>Dikarya</taxon>
        <taxon>Basidiomycota</taxon>
        <taxon>Agaricomycotina</taxon>
        <taxon>Agaricomycetes</taxon>
        <taxon>Agaricomycetidae</taxon>
        <taxon>Agaricales</taxon>
        <taxon>Marasmiineae</taxon>
        <taxon>Marasmiaceae</taxon>
        <taxon>Moniliophthora</taxon>
    </lineage>
</organism>
<comment type="caution">
    <text evidence="3">The sequence shown here is derived from an EMBL/GenBank/DDBJ whole genome shotgun (WGS) entry which is preliminary data.</text>
</comment>
<dbReference type="eggNOG" id="ENOG502QVFG">
    <property type="taxonomic scope" value="Eukaryota"/>
</dbReference>
<dbReference type="PANTHER" id="PTHR36424">
    <property type="entry name" value="PHEROMONE-REGULATED MEMBRANE PROTEIN 6"/>
    <property type="match status" value="1"/>
</dbReference>
<evidence type="ECO:0000313" key="3">
    <source>
        <dbReference type="EMBL" id="KTB34026.1"/>
    </source>
</evidence>
<feature type="region of interest" description="Disordered" evidence="1">
    <location>
        <begin position="313"/>
        <end position="351"/>
    </location>
</feature>
<protein>
    <recommendedName>
        <fullName evidence="5">Vacuole protein</fullName>
    </recommendedName>
</protein>
<evidence type="ECO:0000256" key="1">
    <source>
        <dbReference type="SAM" id="MobiDB-lite"/>
    </source>
</evidence>
<evidence type="ECO:0008006" key="5">
    <source>
        <dbReference type="Google" id="ProtNLM"/>
    </source>
</evidence>
<feature type="transmembrane region" description="Helical" evidence="2">
    <location>
        <begin position="91"/>
        <end position="109"/>
    </location>
</feature>
<evidence type="ECO:0000256" key="2">
    <source>
        <dbReference type="SAM" id="Phobius"/>
    </source>
</evidence>
<dbReference type="AlphaFoldDB" id="A0A0W0FCJ7"/>
<feature type="compositionally biased region" description="Basic and acidic residues" evidence="1">
    <location>
        <begin position="547"/>
        <end position="560"/>
    </location>
</feature>
<dbReference type="EMBL" id="LATX01002123">
    <property type="protein sequence ID" value="KTB34026.1"/>
    <property type="molecule type" value="Genomic_DNA"/>
</dbReference>
<dbReference type="GO" id="GO:0005886">
    <property type="term" value="C:plasma membrane"/>
    <property type="evidence" value="ECO:0007669"/>
    <property type="project" value="InterPro"/>
</dbReference>
<dbReference type="GO" id="GO:0015079">
    <property type="term" value="F:potassium ion transmembrane transporter activity"/>
    <property type="evidence" value="ECO:0007669"/>
    <property type="project" value="InterPro"/>
</dbReference>
<feature type="region of interest" description="Disordered" evidence="1">
    <location>
        <begin position="544"/>
        <end position="576"/>
    </location>
</feature>
<dbReference type="PANTHER" id="PTHR36424:SF1">
    <property type="entry name" value="LOW AFFINITY K(+) TRANSPORTER 1-RELATED"/>
    <property type="match status" value="1"/>
</dbReference>